<feature type="signal peptide" evidence="1">
    <location>
        <begin position="1"/>
        <end position="21"/>
    </location>
</feature>
<dbReference type="Proteomes" id="UP001219518">
    <property type="component" value="Unassembled WGS sequence"/>
</dbReference>
<dbReference type="GO" id="GO:0000428">
    <property type="term" value="C:DNA-directed RNA polymerase complex"/>
    <property type="evidence" value="ECO:0007669"/>
    <property type="project" value="UniProtKB-KW"/>
</dbReference>
<sequence length="120" mass="13266">MASKLILLFAVIALATVGVLAGRQDEQLATNSCSRFRHDILNKMIQVCARYISPRRDSSPGDDCGYKIEQYLKEQKYCSTDIITEVVNQCLINNGAGKDEREQTVNCVTLSLTSGVCCNE</sequence>
<evidence type="ECO:0000256" key="1">
    <source>
        <dbReference type="SAM" id="SignalP"/>
    </source>
</evidence>
<accession>A0AAE1H532</accession>
<organism evidence="2 3">
    <name type="scientific">Frankliniella fusca</name>
    <dbReference type="NCBI Taxonomy" id="407009"/>
    <lineage>
        <taxon>Eukaryota</taxon>
        <taxon>Metazoa</taxon>
        <taxon>Ecdysozoa</taxon>
        <taxon>Arthropoda</taxon>
        <taxon>Hexapoda</taxon>
        <taxon>Insecta</taxon>
        <taxon>Pterygota</taxon>
        <taxon>Neoptera</taxon>
        <taxon>Paraneoptera</taxon>
        <taxon>Thysanoptera</taxon>
        <taxon>Terebrantia</taxon>
        <taxon>Thripoidea</taxon>
        <taxon>Thripidae</taxon>
        <taxon>Frankliniella</taxon>
    </lineage>
</organism>
<reference evidence="2" key="2">
    <citation type="journal article" date="2023" name="BMC Genomics">
        <title>Pest status, molecular evolution, and epigenetic factors derived from the genome assembly of Frankliniella fusca, a thysanopteran phytovirus vector.</title>
        <authorList>
            <person name="Catto M.A."/>
            <person name="Labadie P.E."/>
            <person name="Jacobson A.L."/>
            <person name="Kennedy G.G."/>
            <person name="Srinivasan R."/>
            <person name="Hunt B.G."/>
        </authorList>
    </citation>
    <scope>NUCLEOTIDE SEQUENCE</scope>
    <source>
        <strain evidence="2">PL_HMW_Pooled</strain>
    </source>
</reference>
<comment type="caution">
    <text evidence="2">The sequence shown here is derived from an EMBL/GenBank/DDBJ whole genome shotgun (WGS) entry which is preliminary data.</text>
</comment>
<keyword evidence="1" id="KW-0732">Signal</keyword>
<keyword evidence="2" id="KW-0804">Transcription</keyword>
<feature type="chain" id="PRO_5042186430" evidence="1">
    <location>
        <begin position="22"/>
        <end position="120"/>
    </location>
</feature>
<dbReference type="AlphaFoldDB" id="A0AAE1H532"/>
<proteinExistence type="predicted"/>
<reference evidence="2" key="1">
    <citation type="submission" date="2021-07" db="EMBL/GenBank/DDBJ databases">
        <authorList>
            <person name="Catto M.A."/>
            <person name="Jacobson A."/>
            <person name="Kennedy G."/>
            <person name="Labadie P."/>
            <person name="Hunt B.G."/>
            <person name="Srinivasan R."/>
        </authorList>
    </citation>
    <scope>NUCLEOTIDE SEQUENCE</scope>
    <source>
        <strain evidence="2">PL_HMW_Pooled</strain>
        <tissue evidence="2">Head</tissue>
    </source>
</reference>
<keyword evidence="3" id="KW-1185">Reference proteome</keyword>
<evidence type="ECO:0000313" key="3">
    <source>
        <dbReference type="Proteomes" id="UP001219518"/>
    </source>
</evidence>
<evidence type="ECO:0000313" key="2">
    <source>
        <dbReference type="EMBL" id="KAK3914939.1"/>
    </source>
</evidence>
<protein>
    <submittedName>
        <fullName evidence="2">DNA-directed RNA polymerase III subunit RPC1</fullName>
    </submittedName>
</protein>
<name>A0AAE1H532_9NEOP</name>
<keyword evidence="2" id="KW-0240">DNA-directed RNA polymerase</keyword>
<dbReference type="EMBL" id="JAHWGI010000394">
    <property type="protein sequence ID" value="KAK3914939.1"/>
    <property type="molecule type" value="Genomic_DNA"/>
</dbReference>
<gene>
    <name evidence="2" type="ORF">KUF71_005627</name>
</gene>